<protein>
    <recommendedName>
        <fullName evidence="9">Acetylglutamate kinase</fullName>
        <ecNumber evidence="9">2.7.2.8</ecNumber>
    </recommendedName>
    <alternativeName>
        <fullName evidence="9">N-acetyl-L-glutamate 5-phosphotransferase</fullName>
    </alternativeName>
    <alternativeName>
        <fullName evidence="9">NAG kinase</fullName>
        <shortName evidence="9">NAGK</shortName>
    </alternativeName>
</protein>
<evidence type="ECO:0000256" key="9">
    <source>
        <dbReference type="HAMAP-Rule" id="MF_00082"/>
    </source>
</evidence>
<name>A0A395JPU2_9GAMM</name>
<dbReference type="InterPro" id="IPR037528">
    <property type="entry name" value="ArgB"/>
</dbReference>
<dbReference type="GO" id="GO:0003991">
    <property type="term" value="F:acetylglutamate kinase activity"/>
    <property type="evidence" value="ECO:0007669"/>
    <property type="project" value="UniProtKB-UniRule"/>
</dbReference>
<feature type="site" description="Transition state stabilizer" evidence="9">
    <location>
        <position position="234"/>
    </location>
</feature>
<dbReference type="GO" id="GO:0005737">
    <property type="term" value="C:cytoplasm"/>
    <property type="evidence" value="ECO:0007669"/>
    <property type="project" value="UniProtKB-SubCell"/>
</dbReference>
<dbReference type="AlphaFoldDB" id="A0A395JPU2"/>
<feature type="binding site" evidence="9">
    <location>
        <begin position="48"/>
        <end position="49"/>
    </location>
    <ligand>
        <name>substrate</name>
    </ligand>
</feature>
<comment type="catalytic activity">
    <reaction evidence="8 9">
        <text>N-acetyl-L-glutamate + ATP = N-acetyl-L-glutamyl 5-phosphate + ADP</text>
        <dbReference type="Rhea" id="RHEA:14629"/>
        <dbReference type="ChEBI" id="CHEBI:30616"/>
        <dbReference type="ChEBI" id="CHEBI:44337"/>
        <dbReference type="ChEBI" id="CHEBI:57936"/>
        <dbReference type="ChEBI" id="CHEBI:456216"/>
        <dbReference type="EC" id="2.7.2.8"/>
    </reaction>
</comment>
<comment type="subcellular location">
    <subcellularLocation>
        <location evidence="9">Cytoplasm</location>
    </subcellularLocation>
</comment>
<dbReference type="EC" id="2.7.2.8" evidence="9"/>
<comment type="pathway">
    <text evidence="1 9">Amino-acid biosynthesis; L-arginine biosynthesis; N(2)-acetyl-L-ornithine from L-glutamate: step 2/4.</text>
</comment>
<dbReference type="UniPathway" id="UPA00068">
    <property type="reaction ID" value="UER00107"/>
</dbReference>
<evidence type="ECO:0000256" key="6">
    <source>
        <dbReference type="ARBA" id="ARBA00022777"/>
    </source>
</evidence>
<organism evidence="11 12">
    <name type="scientific">Arenicella xantha</name>
    <dbReference type="NCBI Taxonomy" id="644221"/>
    <lineage>
        <taxon>Bacteria</taxon>
        <taxon>Pseudomonadati</taxon>
        <taxon>Pseudomonadota</taxon>
        <taxon>Gammaproteobacteria</taxon>
        <taxon>Arenicellales</taxon>
        <taxon>Arenicellaceae</taxon>
        <taxon>Arenicella</taxon>
    </lineage>
</organism>
<gene>
    <name evidence="9" type="primary">argB</name>
    <name evidence="11" type="ORF">DFR28_1021018</name>
</gene>
<dbReference type="PANTHER" id="PTHR23342:SF0">
    <property type="entry name" value="N-ACETYLGLUTAMATE SYNTHASE, MITOCHONDRIAL"/>
    <property type="match status" value="1"/>
</dbReference>
<evidence type="ECO:0000313" key="12">
    <source>
        <dbReference type="Proteomes" id="UP000253083"/>
    </source>
</evidence>
<dbReference type="GO" id="GO:0042450">
    <property type="term" value="P:L-arginine biosynthetic process via ornithine"/>
    <property type="evidence" value="ECO:0007669"/>
    <property type="project" value="UniProtKB-UniRule"/>
</dbReference>
<keyword evidence="7 9" id="KW-0067">ATP-binding</keyword>
<dbReference type="CDD" id="cd04238">
    <property type="entry name" value="AAK_NAGK-like"/>
    <property type="match status" value="1"/>
</dbReference>
<keyword evidence="3 9" id="KW-0028">Amino-acid biosynthesis</keyword>
<dbReference type="Gene3D" id="3.40.1160.10">
    <property type="entry name" value="Acetylglutamate kinase-like"/>
    <property type="match status" value="1"/>
</dbReference>
<dbReference type="InterPro" id="IPR001048">
    <property type="entry name" value="Asp/Glu/Uridylate_kinase"/>
</dbReference>
<dbReference type="EMBL" id="QNRT01000002">
    <property type="protein sequence ID" value="RBP51588.1"/>
    <property type="molecule type" value="Genomic_DNA"/>
</dbReference>
<dbReference type="RefSeq" id="WP_170132063.1">
    <property type="nucleotide sequence ID" value="NZ_QNRT01000002.1"/>
</dbReference>
<evidence type="ECO:0000256" key="4">
    <source>
        <dbReference type="ARBA" id="ARBA00022679"/>
    </source>
</evidence>
<dbReference type="NCBIfam" id="TIGR00761">
    <property type="entry name" value="argB"/>
    <property type="match status" value="1"/>
</dbReference>
<dbReference type="PIRSF" id="PIRSF000728">
    <property type="entry name" value="NAGK"/>
    <property type="match status" value="1"/>
</dbReference>
<comment type="similarity">
    <text evidence="9">Belongs to the acetylglutamate kinase family. ArgB subfamily.</text>
</comment>
<keyword evidence="5 9" id="KW-0547">Nucleotide-binding</keyword>
<dbReference type="HAMAP" id="MF_00082">
    <property type="entry name" value="ArgB"/>
    <property type="match status" value="1"/>
</dbReference>
<feature type="domain" description="Aspartate/glutamate/uridylate kinase" evidence="10">
    <location>
        <begin position="9"/>
        <end position="253"/>
    </location>
</feature>
<keyword evidence="12" id="KW-1185">Reference proteome</keyword>
<keyword evidence="6 9" id="KW-0418">Kinase</keyword>
<dbReference type="InterPro" id="IPR004662">
    <property type="entry name" value="AcgluKinase_fam"/>
</dbReference>
<feature type="site" description="Transition state stabilizer" evidence="9">
    <location>
        <position position="13"/>
    </location>
</feature>
<dbReference type="Pfam" id="PF00696">
    <property type="entry name" value="AA_kinase"/>
    <property type="match status" value="1"/>
</dbReference>
<evidence type="ECO:0000256" key="7">
    <source>
        <dbReference type="ARBA" id="ARBA00022840"/>
    </source>
</evidence>
<dbReference type="PANTHER" id="PTHR23342">
    <property type="entry name" value="N-ACETYLGLUTAMATE SYNTHASE"/>
    <property type="match status" value="1"/>
</dbReference>
<comment type="function">
    <text evidence="9">Catalyzes the ATP-dependent phosphorylation of N-acetyl-L-glutamate.</text>
</comment>
<evidence type="ECO:0000256" key="8">
    <source>
        <dbReference type="ARBA" id="ARBA00048141"/>
    </source>
</evidence>
<dbReference type="GO" id="GO:0005524">
    <property type="term" value="F:ATP binding"/>
    <property type="evidence" value="ECO:0007669"/>
    <property type="project" value="UniProtKB-UniRule"/>
</dbReference>
<dbReference type="Proteomes" id="UP000253083">
    <property type="component" value="Unassembled WGS sequence"/>
</dbReference>
<evidence type="ECO:0000256" key="2">
    <source>
        <dbReference type="ARBA" id="ARBA00022571"/>
    </source>
</evidence>
<keyword evidence="2 9" id="KW-0055">Arginine biosynthesis</keyword>
<dbReference type="InterPro" id="IPR036393">
    <property type="entry name" value="AceGlu_kinase-like_sf"/>
</dbReference>
<keyword evidence="4 9" id="KW-0808">Transferase</keyword>
<reference evidence="11 12" key="1">
    <citation type="submission" date="2018-06" db="EMBL/GenBank/DDBJ databases">
        <title>Genomic Encyclopedia of Type Strains, Phase IV (KMG-IV): sequencing the most valuable type-strain genomes for metagenomic binning, comparative biology and taxonomic classification.</title>
        <authorList>
            <person name="Goeker M."/>
        </authorList>
    </citation>
    <scope>NUCLEOTIDE SEQUENCE [LARGE SCALE GENOMIC DNA]</scope>
    <source>
        <strain evidence="11 12">DSM 24032</strain>
    </source>
</reference>
<comment type="caution">
    <text evidence="11">The sequence shown here is derived from an EMBL/GenBank/DDBJ whole genome shotgun (WGS) entry which is preliminary data.</text>
</comment>
<evidence type="ECO:0000256" key="3">
    <source>
        <dbReference type="ARBA" id="ARBA00022605"/>
    </source>
</evidence>
<dbReference type="InParanoid" id="A0A395JPU2"/>
<sequence>MTSINGKRIAVIKVGGDMLEDPSDRIGLADNIRDLLDAGWYCVVLHGGGPQLNRLQAVHGLTPTKVDGRRVTNQDDLTVVKQALCGEVNVDLVRSLIGNGIAAFGCHGASGKLIEARKRPPMDFGAQGIVDLGEVGDVVSINVAAIECLLSAGFVPVIASLGVSDQGQVFNINADTTVTAIAKALQADLLILSTKVGGVFADIAQPSSRFKHIDAELAEQLIRDGVITDGMIPKLRESFSLLNQGVGVIAIVNASDKGGFLDVATGKGLAGTRLIQN</sequence>
<feature type="binding site" evidence="9">
    <location>
        <position position="171"/>
    </location>
    <ligand>
        <name>substrate</name>
    </ligand>
</feature>
<feature type="binding site" evidence="9">
    <location>
        <position position="70"/>
    </location>
    <ligand>
        <name>substrate</name>
    </ligand>
</feature>
<evidence type="ECO:0000259" key="10">
    <source>
        <dbReference type="Pfam" id="PF00696"/>
    </source>
</evidence>
<proteinExistence type="inferred from homology"/>
<evidence type="ECO:0000313" key="11">
    <source>
        <dbReference type="EMBL" id="RBP51588.1"/>
    </source>
</evidence>
<accession>A0A395JPU2</accession>
<evidence type="ECO:0000256" key="1">
    <source>
        <dbReference type="ARBA" id="ARBA00004828"/>
    </source>
</evidence>
<dbReference type="SUPFAM" id="SSF53633">
    <property type="entry name" value="Carbamate kinase-like"/>
    <property type="match status" value="1"/>
</dbReference>
<keyword evidence="9" id="KW-0963">Cytoplasm</keyword>
<evidence type="ECO:0000256" key="5">
    <source>
        <dbReference type="ARBA" id="ARBA00022741"/>
    </source>
</evidence>